<proteinExistence type="predicted"/>
<dbReference type="InterPro" id="IPR029410">
    <property type="entry name" value="CAP_assoc"/>
</dbReference>
<dbReference type="CDD" id="cd05379">
    <property type="entry name" value="CAP_bacterial"/>
    <property type="match status" value="1"/>
</dbReference>
<accession>A0ABT9U1D0</accession>
<protein>
    <submittedName>
        <fullName evidence="2">Uncharacterized protein YkwD</fullName>
    </submittedName>
</protein>
<dbReference type="PANTHER" id="PTHR31157:SF1">
    <property type="entry name" value="SCP DOMAIN-CONTAINING PROTEIN"/>
    <property type="match status" value="1"/>
</dbReference>
<sequence length="475" mass="52038">MLQNSRKSNPMLHFVIAILLIYSFTAVYPSEAATASSPTFIDTDGHWAQNYISWAVEEQLAAGYADGSFKPNKPISEPEFLTMLLRAYNLVPLSSVAGGAWYTPYYDYALEHGWPVTYATTINSFHRGQAAHLIASAAVGKSFSETSAIQWLLDEEISNGRTSATVNGFEAGGLLTRAEALTFFYNLKQHSSSLASAKIKPIGYKLGGIAIGDDGQRLEHLLGSPIRIEASGYSFDWHIYNTGKSYERFLMAGMQNNRVVALFSSSEAMWQTETGIEPGITIADAKSRTGAVQDAASGDDYYMYTADGILTTLFIDRKDGNKVSGMLLIKSGSANTVKHSAAIQTAFEQQTFDLANAERSKRGIPLLVWDKLAAASARAHSVDMGGRNFFGHYNPDGKSPFDRMDDKGVRYRMAAENIAAGYPNSIYAHFGWMNSDSGHRETLLNSKMEKLGTGVGFGSSTSSYNIYYTQNFYTP</sequence>
<comment type="caution">
    <text evidence="2">The sequence shown here is derived from an EMBL/GenBank/DDBJ whole genome shotgun (WGS) entry which is preliminary data.</text>
</comment>
<feature type="domain" description="SLH" evidence="1">
    <location>
        <begin position="35"/>
        <end position="98"/>
    </location>
</feature>
<dbReference type="EMBL" id="JAUSSU010000004">
    <property type="protein sequence ID" value="MDQ0113052.1"/>
    <property type="molecule type" value="Genomic_DNA"/>
</dbReference>
<dbReference type="Pfam" id="PF00188">
    <property type="entry name" value="CAP"/>
    <property type="match status" value="1"/>
</dbReference>
<dbReference type="SUPFAM" id="SSF55797">
    <property type="entry name" value="PR-1-like"/>
    <property type="match status" value="1"/>
</dbReference>
<evidence type="ECO:0000313" key="2">
    <source>
        <dbReference type="EMBL" id="MDQ0113052.1"/>
    </source>
</evidence>
<evidence type="ECO:0000313" key="3">
    <source>
        <dbReference type="Proteomes" id="UP001229346"/>
    </source>
</evidence>
<organism evidence="2 3">
    <name type="scientific">Paenibacillus harenae</name>
    <dbReference type="NCBI Taxonomy" id="306543"/>
    <lineage>
        <taxon>Bacteria</taxon>
        <taxon>Bacillati</taxon>
        <taxon>Bacillota</taxon>
        <taxon>Bacilli</taxon>
        <taxon>Bacillales</taxon>
        <taxon>Paenibacillaceae</taxon>
        <taxon>Paenibacillus</taxon>
    </lineage>
</organism>
<name>A0ABT9U1D0_PAEHA</name>
<dbReference type="Pfam" id="PF00395">
    <property type="entry name" value="SLH"/>
    <property type="match status" value="1"/>
</dbReference>
<reference evidence="2 3" key="1">
    <citation type="submission" date="2023-07" db="EMBL/GenBank/DDBJ databases">
        <title>Sorghum-associated microbial communities from plants grown in Nebraska, USA.</title>
        <authorList>
            <person name="Schachtman D."/>
        </authorList>
    </citation>
    <scope>NUCLEOTIDE SEQUENCE [LARGE SCALE GENOMIC DNA]</scope>
    <source>
        <strain evidence="2 3">CC482</strain>
    </source>
</reference>
<keyword evidence="3" id="KW-1185">Reference proteome</keyword>
<dbReference type="InterPro" id="IPR001119">
    <property type="entry name" value="SLH_dom"/>
</dbReference>
<dbReference type="InterPro" id="IPR014044">
    <property type="entry name" value="CAP_dom"/>
</dbReference>
<dbReference type="PROSITE" id="PS51272">
    <property type="entry name" value="SLH"/>
    <property type="match status" value="1"/>
</dbReference>
<dbReference type="PANTHER" id="PTHR31157">
    <property type="entry name" value="SCP DOMAIN-CONTAINING PROTEIN"/>
    <property type="match status" value="1"/>
</dbReference>
<gene>
    <name evidence="2" type="ORF">J2T15_002487</name>
</gene>
<dbReference type="Proteomes" id="UP001229346">
    <property type="component" value="Unassembled WGS sequence"/>
</dbReference>
<dbReference type="Gene3D" id="3.40.33.10">
    <property type="entry name" value="CAP"/>
    <property type="match status" value="1"/>
</dbReference>
<dbReference type="Pfam" id="PF14504">
    <property type="entry name" value="CAP_assoc_N"/>
    <property type="match status" value="1"/>
</dbReference>
<dbReference type="InterPro" id="IPR035940">
    <property type="entry name" value="CAP_sf"/>
</dbReference>
<evidence type="ECO:0000259" key="1">
    <source>
        <dbReference type="PROSITE" id="PS51272"/>
    </source>
</evidence>